<protein>
    <submittedName>
        <fullName evidence="1">Uncharacterized protein</fullName>
    </submittedName>
</protein>
<dbReference type="EMBL" id="LJRI01001186">
    <property type="protein sequence ID" value="KPY70727.1"/>
    <property type="molecule type" value="Genomic_DNA"/>
</dbReference>
<dbReference type="AlphaFoldDB" id="A0A0Q0A9F0"/>
<dbReference type="Proteomes" id="UP000050384">
    <property type="component" value="Unassembled WGS sequence"/>
</dbReference>
<accession>A0A0Q0A9F0</accession>
<dbReference type="RefSeq" id="WP_057428036.1">
    <property type="nucleotide sequence ID" value="NZ_LJRI01001186.1"/>
</dbReference>
<comment type="caution">
    <text evidence="1">The sequence shown here is derived from an EMBL/GenBank/DDBJ whole genome shotgun (WGS) entry which is preliminary data.</text>
</comment>
<sequence length="284" mass="33338">MARRTKPLAEYFRVMVTAASLADEINVSRTGWGLARWFEADQHLPRHSVDEKSWRRFLDGHKPHHSRLEKIFAAAPAVKSFFDHPFWAALSLTCTQADSVRILKSFGWIRRQNDRFWFEGPSELSALDRLACLLAMLSCERAPYHHREIGRRLCVEYVDLTSARLWKDHSADLLRLIKMKLEKAVGTLFGVTDVEVPIAFRFWGLVKDDFFRNESIASVRAWPAWREAVYTLNWEDQFRLGDFIKHRNMPLQSQIDEFDRRVYKKVRARMYRALNKARATTPVL</sequence>
<name>A0A0Q0A9F0_PSESX</name>
<evidence type="ECO:0000313" key="2">
    <source>
        <dbReference type="Proteomes" id="UP000050384"/>
    </source>
</evidence>
<evidence type="ECO:0000313" key="1">
    <source>
        <dbReference type="EMBL" id="KPY70727.1"/>
    </source>
</evidence>
<dbReference type="PATRIC" id="fig|264459.3.peg.1807"/>
<organism evidence="1 2">
    <name type="scientific">Pseudomonas syringae pv. spinaceae</name>
    <dbReference type="NCBI Taxonomy" id="264459"/>
    <lineage>
        <taxon>Bacteria</taxon>
        <taxon>Pseudomonadati</taxon>
        <taxon>Pseudomonadota</taxon>
        <taxon>Gammaproteobacteria</taxon>
        <taxon>Pseudomonadales</taxon>
        <taxon>Pseudomonadaceae</taxon>
        <taxon>Pseudomonas</taxon>
        <taxon>Pseudomonas syringae</taxon>
    </lineage>
</organism>
<proteinExistence type="predicted"/>
<gene>
    <name evidence="1" type="ORF">ALO94_01036</name>
</gene>
<reference evidence="1 2" key="1">
    <citation type="submission" date="2015-09" db="EMBL/GenBank/DDBJ databases">
        <title>Genome announcement of multiple Pseudomonas syringae strains.</title>
        <authorList>
            <person name="Thakur S."/>
            <person name="Wang P.W."/>
            <person name="Gong Y."/>
            <person name="Weir B.S."/>
            <person name="Guttman D.S."/>
        </authorList>
    </citation>
    <scope>NUCLEOTIDE SEQUENCE [LARGE SCALE GENOMIC DNA]</scope>
    <source>
        <strain evidence="1 2">ICMP16929</strain>
    </source>
</reference>